<evidence type="ECO:0000256" key="1">
    <source>
        <dbReference type="ARBA" id="ARBA00006850"/>
    </source>
</evidence>
<dbReference type="Pfam" id="PF01423">
    <property type="entry name" value="LSM"/>
    <property type="match status" value="1"/>
</dbReference>
<dbReference type="AlphaFoldDB" id="A0A0N4UI23"/>
<accession>A0A0N4UI23</accession>
<organism evidence="4 6">
    <name type="scientific">Dracunculus medinensis</name>
    <name type="common">Guinea worm</name>
    <dbReference type="NCBI Taxonomy" id="318479"/>
    <lineage>
        <taxon>Eukaryota</taxon>
        <taxon>Metazoa</taxon>
        <taxon>Ecdysozoa</taxon>
        <taxon>Nematoda</taxon>
        <taxon>Chromadorea</taxon>
        <taxon>Rhabditida</taxon>
        <taxon>Spirurina</taxon>
        <taxon>Dracunculoidea</taxon>
        <taxon>Dracunculidae</taxon>
        <taxon>Dracunculus</taxon>
    </lineage>
</organism>
<evidence type="ECO:0000313" key="5">
    <source>
        <dbReference type="Proteomes" id="UP000274756"/>
    </source>
</evidence>
<feature type="domain" description="Sm" evidence="2">
    <location>
        <begin position="57"/>
        <end position="130"/>
    </location>
</feature>
<dbReference type="InterPro" id="IPR050914">
    <property type="entry name" value="snRNP_SmB/NAA38-like"/>
</dbReference>
<protein>
    <submittedName>
        <fullName evidence="6">Sm domain-containing protein</fullName>
    </submittedName>
</protein>
<dbReference type="InterPro" id="IPR010920">
    <property type="entry name" value="LSM_dom_sf"/>
</dbReference>
<dbReference type="Proteomes" id="UP000038040">
    <property type="component" value="Unplaced"/>
</dbReference>
<evidence type="ECO:0000313" key="4">
    <source>
        <dbReference type="Proteomes" id="UP000038040"/>
    </source>
</evidence>
<dbReference type="EMBL" id="UYYG01001195">
    <property type="protein sequence ID" value="VDN59931.1"/>
    <property type="molecule type" value="Genomic_DNA"/>
</dbReference>
<proteinExistence type="inferred from homology"/>
<evidence type="ECO:0000259" key="2">
    <source>
        <dbReference type="PROSITE" id="PS52002"/>
    </source>
</evidence>
<evidence type="ECO:0000313" key="3">
    <source>
        <dbReference type="EMBL" id="VDN59931.1"/>
    </source>
</evidence>
<dbReference type="InterPro" id="IPR034110">
    <property type="entry name" value="LSMD1_Sm"/>
</dbReference>
<dbReference type="SUPFAM" id="SSF50182">
    <property type="entry name" value="Sm-like ribonucleoproteins"/>
    <property type="match status" value="1"/>
</dbReference>
<reference evidence="6" key="1">
    <citation type="submission" date="2017-02" db="UniProtKB">
        <authorList>
            <consortium name="WormBaseParasite"/>
        </authorList>
    </citation>
    <scope>IDENTIFICATION</scope>
</reference>
<dbReference type="WBParaSite" id="DME_0000723601-mRNA-1">
    <property type="protein sequence ID" value="DME_0000723601-mRNA-1"/>
    <property type="gene ID" value="DME_0000723601"/>
</dbReference>
<dbReference type="Gene3D" id="2.30.30.100">
    <property type="match status" value="1"/>
</dbReference>
<dbReference type="InterPro" id="IPR047575">
    <property type="entry name" value="Sm"/>
</dbReference>
<dbReference type="InterPro" id="IPR001163">
    <property type="entry name" value="Sm_dom_euk/arc"/>
</dbReference>
<sequence length="157" mass="17649">MDRLSLEEKSRPRPTPTLLIIHKFDRLIILVLLGNTNKAGESSQRMDGEYSTANCAESKSNVSKWLGKKLRIEMSDGRIVEGEFMCTDSVPNIILSGTKERWKGESEIRTIGLTMISGRHICSIHLLTEYDDNQVDSVDTDPSSDTDPHCLETVRLL</sequence>
<dbReference type="CDD" id="cd06168">
    <property type="entry name" value="LSMD1"/>
    <property type="match status" value="1"/>
</dbReference>
<dbReference type="PROSITE" id="PS52002">
    <property type="entry name" value="SM"/>
    <property type="match status" value="1"/>
</dbReference>
<dbReference type="PANTHER" id="PTHR10701:SF5">
    <property type="entry name" value="N-ALPHA-ACETYLTRANSFERASE 38, NATC AUXILIARY SUBUNIT"/>
    <property type="match status" value="1"/>
</dbReference>
<dbReference type="PANTHER" id="PTHR10701">
    <property type="entry name" value="SMALL NUCLEAR RIBONUCLEOPROTEIN-ASSOCIATED PROTEIN B AND N"/>
    <property type="match status" value="1"/>
</dbReference>
<keyword evidence="5" id="KW-1185">Reference proteome</keyword>
<dbReference type="GO" id="GO:0031417">
    <property type="term" value="C:NatC complex"/>
    <property type="evidence" value="ECO:0007669"/>
    <property type="project" value="InterPro"/>
</dbReference>
<dbReference type="SMART" id="SM00651">
    <property type="entry name" value="Sm"/>
    <property type="match status" value="1"/>
</dbReference>
<comment type="similarity">
    <text evidence="1">Belongs to the snRNP Sm proteins family.</text>
</comment>
<dbReference type="OrthoDB" id="368909at2759"/>
<dbReference type="GO" id="GO:0003723">
    <property type="term" value="F:RNA binding"/>
    <property type="evidence" value="ECO:0007669"/>
    <property type="project" value="InterPro"/>
</dbReference>
<evidence type="ECO:0000313" key="6">
    <source>
        <dbReference type="WBParaSite" id="DME_0000723601-mRNA-1"/>
    </source>
</evidence>
<reference evidence="3 5" key="2">
    <citation type="submission" date="2018-11" db="EMBL/GenBank/DDBJ databases">
        <authorList>
            <consortium name="Pathogen Informatics"/>
        </authorList>
    </citation>
    <scope>NUCLEOTIDE SEQUENCE [LARGE SCALE GENOMIC DNA]</scope>
</reference>
<dbReference type="STRING" id="318479.A0A0N4UI23"/>
<name>A0A0N4UI23_DRAME</name>
<gene>
    <name evidence="3" type="ORF">DME_LOCUS9904</name>
</gene>
<dbReference type="Proteomes" id="UP000274756">
    <property type="component" value="Unassembled WGS sequence"/>
</dbReference>